<reference evidence="3 4" key="1">
    <citation type="submission" date="2020-08" db="EMBL/GenBank/DDBJ databases">
        <title>Genomic Encyclopedia of Type Strains, Phase IV (KMG-IV): sequencing the most valuable type-strain genomes for metagenomic binning, comparative biology and taxonomic classification.</title>
        <authorList>
            <person name="Goeker M."/>
        </authorList>
    </citation>
    <scope>NUCLEOTIDE SEQUENCE [LARGE SCALE GENOMIC DNA]</scope>
    <source>
        <strain evidence="3 4">DSM 103377</strain>
    </source>
</reference>
<dbReference type="PRINTS" id="PR00081">
    <property type="entry name" value="GDHRDH"/>
</dbReference>
<dbReference type="InterPro" id="IPR002347">
    <property type="entry name" value="SDR_fam"/>
</dbReference>
<organism evidence="3 4">
    <name type="scientific">Rubricella aquisinus</name>
    <dbReference type="NCBI Taxonomy" id="2028108"/>
    <lineage>
        <taxon>Bacteria</taxon>
        <taxon>Pseudomonadati</taxon>
        <taxon>Pseudomonadota</taxon>
        <taxon>Alphaproteobacteria</taxon>
        <taxon>Rhodobacterales</taxon>
        <taxon>Paracoccaceae</taxon>
        <taxon>Rubricella</taxon>
    </lineage>
</organism>
<dbReference type="AlphaFoldDB" id="A0A840X623"/>
<comment type="caution">
    <text evidence="3">The sequence shown here is derived from an EMBL/GenBank/DDBJ whole genome shotgun (WGS) entry which is preliminary data.</text>
</comment>
<dbReference type="GO" id="GO:0016491">
    <property type="term" value="F:oxidoreductase activity"/>
    <property type="evidence" value="ECO:0007669"/>
    <property type="project" value="UniProtKB-KW"/>
</dbReference>
<evidence type="ECO:0000313" key="3">
    <source>
        <dbReference type="EMBL" id="MBB5516157.1"/>
    </source>
</evidence>
<sequence length="265" mass="28117">MSVMTHIARPSQGSAWITGASGGIGRAVALKLARKGWTVFATARSEDDLKTLAEEAPDGRIIPAPGDVTNPDEMTAIVDQIKERGPLALVILNAGVYTPMRAVDFSAETARKMFRVNLEGVTNALDPVLKVLIAQGAGHVALTASVAGYRGLPDAAVYSATKAGLIAMGEALAMDGEDLGIRFSVICPGFVETDATAVNGFEMPFMMKPEEAATRIVDGLEKPGFEIAFPTRFVLILKAIGALPNRAYIWAQRKATNWDGSTADR</sequence>
<dbReference type="InterPro" id="IPR020904">
    <property type="entry name" value="Sc_DH/Rdtase_CS"/>
</dbReference>
<gene>
    <name evidence="3" type="ORF">FHS89_002183</name>
</gene>
<comment type="similarity">
    <text evidence="1">Belongs to the short-chain dehydrogenases/reductases (SDR) family.</text>
</comment>
<dbReference type="SUPFAM" id="SSF51735">
    <property type="entry name" value="NAD(P)-binding Rossmann-fold domains"/>
    <property type="match status" value="1"/>
</dbReference>
<dbReference type="GO" id="GO:0016020">
    <property type="term" value="C:membrane"/>
    <property type="evidence" value="ECO:0007669"/>
    <property type="project" value="TreeGrafter"/>
</dbReference>
<evidence type="ECO:0000256" key="2">
    <source>
        <dbReference type="ARBA" id="ARBA00023002"/>
    </source>
</evidence>
<evidence type="ECO:0000313" key="4">
    <source>
        <dbReference type="Proteomes" id="UP000553766"/>
    </source>
</evidence>
<evidence type="ECO:0000256" key="1">
    <source>
        <dbReference type="ARBA" id="ARBA00006484"/>
    </source>
</evidence>
<dbReference type="Pfam" id="PF00106">
    <property type="entry name" value="adh_short"/>
    <property type="match status" value="1"/>
</dbReference>
<keyword evidence="2" id="KW-0560">Oxidoreductase</keyword>
<dbReference type="PANTHER" id="PTHR44196:SF1">
    <property type="entry name" value="DEHYDROGENASE_REDUCTASE SDR FAMILY MEMBER 7B"/>
    <property type="match status" value="1"/>
</dbReference>
<keyword evidence="4" id="KW-1185">Reference proteome</keyword>
<proteinExistence type="inferred from homology"/>
<dbReference type="Gene3D" id="3.40.50.720">
    <property type="entry name" value="NAD(P)-binding Rossmann-like Domain"/>
    <property type="match status" value="1"/>
</dbReference>
<accession>A0A840X623</accession>
<dbReference type="Proteomes" id="UP000553766">
    <property type="component" value="Unassembled WGS sequence"/>
</dbReference>
<protein>
    <submittedName>
        <fullName evidence="3">Short-subunit dehydrogenase</fullName>
    </submittedName>
</protein>
<dbReference type="PROSITE" id="PS00061">
    <property type="entry name" value="ADH_SHORT"/>
    <property type="match status" value="1"/>
</dbReference>
<dbReference type="RefSeq" id="WP_221229391.1">
    <property type="nucleotide sequence ID" value="NZ_JACIJS010000006.1"/>
</dbReference>
<name>A0A840X623_9RHOB</name>
<dbReference type="InterPro" id="IPR036291">
    <property type="entry name" value="NAD(P)-bd_dom_sf"/>
</dbReference>
<dbReference type="EMBL" id="JACIJS010000006">
    <property type="protein sequence ID" value="MBB5516157.1"/>
    <property type="molecule type" value="Genomic_DNA"/>
</dbReference>
<dbReference type="PANTHER" id="PTHR44196">
    <property type="entry name" value="DEHYDROGENASE/REDUCTASE SDR FAMILY MEMBER 7B"/>
    <property type="match status" value="1"/>
</dbReference>